<protein>
    <submittedName>
        <fullName evidence="2">Uncharacterized protein</fullName>
    </submittedName>
</protein>
<evidence type="ECO:0000313" key="3">
    <source>
        <dbReference type="Proteomes" id="UP000001307"/>
    </source>
</evidence>
<dbReference type="AlphaFoldDB" id="E4WSV6"/>
<proteinExistence type="predicted"/>
<dbReference type="Proteomes" id="UP000001307">
    <property type="component" value="Unassembled WGS sequence"/>
</dbReference>
<dbReference type="EMBL" id="FN653016">
    <property type="protein sequence ID" value="CBY06722.1"/>
    <property type="molecule type" value="Genomic_DNA"/>
</dbReference>
<organism evidence="2">
    <name type="scientific">Oikopleura dioica</name>
    <name type="common">Tunicate</name>
    <dbReference type="NCBI Taxonomy" id="34765"/>
    <lineage>
        <taxon>Eukaryota</taxon>
        <taxon>Metazoa</taxon>
        <taxon>Chordata</taxon>
        <taxon>Tunicata</taxon>
        <taxon>Appendicularia</taxon>
        <taxon>Copelata</taxon>
        <taxon>Oikopleuridae</taxon>
        <taxon>Oikopleura</taxon>
    </lineage>
</organism>
<dbReference type="InParanoid" id="E4WSV6"/>
<accession>E4WSV6</accession>
<feature type="region of interest" description="Disordered" evidence="1">
    <location>
        <begin position="1"/>
        <end position="26"/>
    </location>
</feature>
<evidence type="ECO:0000256" key="1">
    <source>
        <dbReference type="SAM" id="MobiDB-lite"/>
    </source>
</evidence>
<name>E4WSV6_OIKDI</name>
<gene>
    <name evidence="2" type="ORF">GSOID_T00005783001</name>
</gene>
<evidence type="ECO:0000313" key="2">
    <source>
        <dbReference type="EMBL" id="CBY06722.1"/>
    </source>
</evidence>
<reference evidence="2" key="1">
    <citation type="journal article" date="2010" name="Science">
        <title>Plasticity of animal genome architecture unmasked by rapid evolution of a pelagic tunicate.</title>
        <authorList>
            <person name="Denoeud F."/>
            <person name="Henriet S."/>
            <person name="Mungpakdee S."/>
            <person name="Aury J.M."/>
            <person name="Da Silva C."/>
            <person name="Brinkmann H."/>
            <person name="Mikhaleva J."/>
            <person name="Olsen L.C."/>
            <person name="Jubin C."/>
            <person name="Canestro C."/>
            <person name="Bouquet J.M."/>
            <person name="Danks G."/>
            <person name="Poulain J."/>
            <person name="Campsteijn C."/>
            <person name="Adamski M."/>
            <person name="Cross I."/>
            <person name="Yadetie F."/>
            <person name="Muffato M."/>
            <person name="Louis A."/>
            <person name="Butcher S."/>
            <person name="Tsagkogeorga G."/>
            <person name="Konrad A."/>
            <person name="Singh S."/>
            <person name="Jensen M.F."/>
            <person name="Cong E.H."/>
            <person name="Eikeseth-Otteraa H."/>
            <person name="Noel B."/>
            <person name="Anthouard V."/>
            <person name="Porcel B.M."/>
            <person name="Kachouri-Lafond R."/>
            <person name="Nishino A."/>
            <person name="Ugolini M."/>
            <person name="Chourrout P."/>
            <person name="Nishida H."/>
            <person name="Aasland R."/>
            <person name="Huzurbazar S."/>
            <person name="Westhof E."/>
            <person name="Delsuc F."/>
            <person name="Lehrach H."/>
            <person name="Reinhardt R."/>
            <person name="Weissenbach J."/>
            <person name="Roy S.W."/>
            <person name="Artiguenave F."/>
            <person name="Postlethwait J.H."/>
            <person name="Manak J.R."/>
            <person name="Thompson E.M."/>
            <person name="Jaillon O."/>
            <person name="Du Pasquier L."/>
            <person name="Boudinot P."/>
            <person name="Liberles D.A."/>
            <person name="Volff J.N."/>
            <person name="Philippe H."/>
            <person name="Lenhard B."/>
            <person name="Roest Crollius H."/>
            <person name="Wincker P."/>
            <person name="Chourrout D."/>
        </authorList>
    </citation>
    <scope>NUCLEOTIDE SEQUENCE [LARGE SCALE GENOMIC DNA]</scope>
</reference>
<sequence>MSSWAPTTEDDEIFGPPLRGFRSIPDKPEPTPLGLAVFKADPGLPVRTVPSVRIGSVISPVPPSSAISGSLASELDSSRKLDAREAAELRCPPGQPGSGTRLWGNAPRLLGTGSFADSSEPRFTAGEASICDIQYLAIDGETIEAATVAAPNGFELSDEPPRRLPYISGACQRSIGVGTTLHFENVVDDSSRGRALKREPYLKSRNLVSRAPISQSTYVEDWRYCDQYKYLRDDYEDCGNYADLLGLTDILPVSDLNRYCGYNPDSPLTGLRTCSDARFCAVSSPKRHPRLRSPDFVSRRWPNSYCWNTTDNPDPLDDDENKAWFVRFDDDAFRTPFRSYQDDVAAASAHFRDAGGRLVRLPATCLVVLPAFCRNRSGLLDDPIECGTWINLCNRGLTGESTCDRRDFGKSLTTLGSSTMLDRRIGTGILHDMLKASENYNDHYHFDRVRELLQPLVQFHRWFDPRSDSFRWDMMQLHPANDGLHWGYPCFEGAGFNPLFTQSQDRAPSFQIADAVFTAARFPSMYPKQYDREDIRMLLGLESRCDETGLTYLLTPMDLYQIQQSIQIRPYTLRPEDPECENGRERLRVIRPGNWTTQCTDVDAHGLGVTEFACVGLSVLTAEFALHPTVLGDDSTPCFFFDHQARMHDGLVLSGGSGGKKKCWQFFVSLICGVKATESKSDLWTPERVKVLQPEAGHYYDWKTGERFPPVSNYENWRPHSVPVSPYQDQLSRRIPGGKYEPVRHVGLPDVHVEELNGTDSTSRTLLSVPARVPVVPFEGEILSSALFH</sequence>
<keyword evidence="3" id="KW-1185">Reference proteome</keyword>